<dbReference type="CDD" id="cd06866">
    <property type="entry name" value="PX_SNX8_Mvp1p_like"/>
    <property type="match status" value="1"/>
</dbReference>
<sequence length="514" mass="59850">MDFETDPWRVDSPEVNVSETVWQPINNSSNGNMKPFSSSSLQEEANKRLNDDYTGTGLFNNNLNVSNDKPAIGSELYAGDSVWENTGFKAVNQDPDVQGLTHFQATDTPQYAANDEYRSWVESIRKTYSPLSDDIVVVEEIPEREGLVFKHTNYSIKHLIPLPGTDPSEDRTVVRRYSDFDWLQDVLLRKYPFRMIPELPPKKIGSQNADPLFLAKRRKGLSRFINLVMKHPILKKDDLVLTFLTVPTDLSSWRKQAQYDTSEEFMDKRISGYFMKLWRKEFSEQWNKTDEKIDSVLDTWVKVTVLVERYEKRMKQVGHERRLMSNILGKIPEATQILYPQSSDTVLQINEGVELLAGHLNACADVIDQENREVEEGLSVRFKVFIDVIIALKGLFERYKMMAGNNIPQLQRRVEINQEKLTTLEGNPNVKGAEYDRVKQSIARDKRGIIEQMNRSWLIRECILQEFTIFQETQFLITDCLQRWIEINLRHSNQNVDNWEKICQKLSDMPIERR</sequence>
<reference evidence="10 11" key="1">
    <citation type="submission" date="2016-03" db="EMBL/GenBank/DDBJ databases">
        <title>How can Kluyveromyces marxianus grow so fast - potential evolutionary course in Saccharomyces Complex revealed by comparative genomics.</title>
        <authorList>
            <person name="Mo W."/>
            <person name="Lu W."/>
            <person name="Yang X."/>
            <person name="Qi J."/>
            <person name="Lv H."/>
        </authorList>
    </citation>
    <scope>NUCLEOTIDE SEQUENCE [LARGE SCALE GENOMIC DNA]</scope>
    <source>
        <strain evidence="10 11">FIM1</strain>
    </source>
</reference>
<comment type="subcellular location">
    <subcellularLocation>
        <location evidence="2">Cytoplasm</location>
    </subcellularLocation>
    <subcellularLocation>
        <location evidence="1">Membrane</location>
        <topology evidence="1">Peripheral membrane protein</topology>
        <orientation evidence="1">Cytoplasmic side</orientation>
    </subcellularLocation>
</comment>
<dbReference type="InterPro" id="IPR028662">
    <property type="entry name" value="SNX8/Mvp1"/>
</dbReference>
<keyword evidence="8" id="KW-0472">Membrane</keyword>
<keyword evidence="6" id="KW-0963">Cytoplasm</keyword>
<dbReference type="InterPro" id="IPR036871">
    <property type="entry name" value="PX_dom_sf"/>
</dbReference>
<dbReference type="InterPro" id="IPR035704">
    <property type="entry name" value="SNX8/Mvp1_PX"/>
</dbReference>
<dbReference type="InterPro" id="IPR045734">
    <property type="entry name" value="Snx8_BAR_dom"/>
</dbReference>
<evidence type="ECO:0000256" key="1">
    <source>
        <dbReference type="ARBA" id="ARBA00004287"/>
    </source>
</evidence>
<dbReference type="CDD" id="cd07597">
    <property type="entry name" value="BAR_SNX8"/>
    <property type="match status" value="1"/>
</dbReference>
<evidence type="ECO:0000256" key="5">
    <source>
        <dbReference type="ARBA" id="ARBA00022448"/>
    </source>
</evidence>
<evidence type="ECO:0000259" key="9">
    <source>
        <dbReference type="PROSITE" id="PS50195"/>
    </source>
</evidence>
<organism evidence="10 11">
    <name type="scientific">Kluyveromyces marxianus</name>
    <name type="common">Yeast</name>
    <name type="synonym">Candida kefyr</name>
    <dbReference type="NCBI Taxonomy" id="4911"/>
    <lineage>
        <taxon>Eukaryota</taxon>
        <taxon>Fungi</taxon>
        <taxon>Dikarya</taxon>
        <taxon>Ascomycota</taxon>
        <taxon>Saccharomycotina</taxon>
        <taxon>Saccharomycetes</taxon>
        <taxon>Saccharomycetales</taxon>
        <taxon>Saccharomycetaceae</taxon>
        <taxon>Kluyveromyces</taxon>
    </lineage>
</organism>
<evidence type="ECO:0000256" key="8">
    <source>
        <dbReference type="ARBA" id="ARBA00023136"/>
    </source>
</evidence>
<dbReference type="Proteomes" id="UP000422736">
    <property type="component" value="Chromosome 1"/>
</dbReference>
<keyword evidence="7" id="KW-0653">Protein transport</keyword>
<evidence type="ECO:0000256" key="7">
    <source>
        <dbReference type="ARBA" id="ARBA00022927"/>
    </source>
</evidence>
<dbReference type="Gene3D" id="3.30.1520.10">
    <property type="entry name" value="Phox-like domain"/>
    <property type="match status" value="1"/>
</dbReference>
<evidence type="ECO:0000313" key="11">
    <source>
        <dbReference type="Proteomes" id="UP000422736"/>
    </source>
</evidence>
<evidence type="ECO:0000256" key="2">
    <source>
        <dbReference type="ARBA" id="ARBA00004496"/>
    </source>
</evidence>
<comment type="similarity">
    <text evidence="3">Belongs to the sorting nexin family.</text>
</comment>
<dbReference type="Pfam" id="PF00787">
    <property type="entry name" value="PX"/>
    <property type="match status" value="1"/>
</dbReference>
<dbReference type="SMART" id="SM00312">
    <property type="entry name" value="PX"/>
    <property type="match status" value="1"/>
</dbReference>
<dbReference type="Pfam" id="PF19566">
    <property type="entry name" value="Snx8_BAR_dom"/>
    <property type="match status" value="1"/>
</dbReference>
<name>A0ABX6EPU0_KLUMA</name>
<keyword evidence="11" id="KW-1185">Reference proteome</keyword>
<keyword evidence="5" id="KW-0813">Transport</keyword>
<accession>A0ABX6EPU0</accession>
<dbReference type="PANTHER" id="PTHR47554">
    <property type="entry name" value="SORTING NEXIN MVP1"/>
    <property type="match status" value="1"/>
</dbReference>
<gene>
    <name evidence="10" type="primary">MVP1</name>
    <name evidence="10" type="ORF">FIM1_600</name>
</gene>
<dbReference type="PANTHER" id="PTHR47554:SF1">
    <property type="entry name" value="SORTING NEXIN MVP1"/>
    <property type="match status" value="1"/>
</dbReference>
<evidence type="ECO:0000256" key="3">
    <source>
        <dbReference type="ARBA" id="ARBA00010883"/>
    </source>
</evidence>
<dbReference type="PROSITE" id="PS50195">
    <property type="entry name" value="PX"/>
    <property type="match status" value="1"/>
</dbReference>
<proteinExistence type="inferred from homology"/>
<protein>
    <recommendedName>
        <fullName evidence="4">Sorting nexin MVP1</fullName>
    </recommendedName>
</protein>
<evidence type="ECO:0000313" key="10">
    <source>
        <dbReference type="EMBL" id="QGN13952.1"/>
    </source>
</evidence>
<dbReference type="SUPFAM" id="SSF64268">
    <property type="entry name" value="PX domain"/>
    <property type="match status" value="1"/>
</dbReference>
<evidence type="ECO:0000256" key="6">
    <source>
        <dbReference type="ARBA" id="ARBA00022490"/>
    </source>
</evidence>
<dbReference type="InterPro" id="IPR001683">
    <property type="entry name" value="PX_dom"/>
</dbReference>
<dbReference type="EMBL" id="CP015054">
    <property type="protein sequence ID" value="QGN13952.1"/>
    <property type="molecule type" value="Genomic_DNA"/>
</dbReference>
<evidence type="ECO:0000256" key="4">
    <source>
        <dbReference type="ARBA" id="ARBA00014268"/>
    </source>
</evidence>
<feature type="domain" description="PX" evidence="9">
    <location>
        <begin position="132"/>
        <end position="251"/>
    </location>
</feature>